<reference evidence="7" key="1">
    <citation type="submission" date="2017-08" db="EMBL/GenBank/DDBJ databases">
        <title>A dynamic microbial community with high functional redundancy inhabits the cold, oxic subseafloor aquifer.</title>
        <authorList>
            <person name="Tully B.J."/>
            <person name="Wheat C.G."/>
            <person name="Glazer B.T."/>
            <person name="Huber J.A."/>
        </authorList>
    </citation>
    <scope>NUCLEOTIDE SEQUENCE [LARGE SCALE GENOMIC DNA]</scope>
</reference>
<evidence type="ECO:0000259" key="5">
    <source>
        <dbReference type="PROSITE" id="PS51007"/>
    </source>
</evidence>
<evidence type="ECO:0000313" key="7">
    <source>
        <dbReference type="Proteomes" id="UP000228987"/>
    </source>
</evidence>
<organism evidence="6 7">
    <name type="scientific">SAR86 cluster bacterium</name>
    <dbReference type="NCBI Taxonomy" id="2030880"/>
    <lineage>
        <taxon>Bacteria</taxon>
        <taxon>Pseudomonadati</taxon>
        <taxon>Pseudomonadota</taxon>
        <taxon>Gammaproteobacteria</taxon>
        <taxon>SAR86 cluster</taxon>
    </lineage>
</organism>
<comment type="caution">
    <text evidence="6">The sequence shown here is derived from an EMBL/GenBank/DDBJ whole genome shotgun (WGS) entry which is preliminary data.</text>
</comment>
<keyword evidence="2 4" id="KW-0479">Metal-binding</keyword>
<dbReference type="InterPro" id="IPR009056">
    <property type="entry name" value="Cyt_c-like_dom"/>
</dbReference>
<evidence type="ECO:0000256" key="4">
    <source>
        <dbReference type="PROSITE-ProRule" id="PRU00433"/>
    </source>
</evidence>
<feature type="domain" description="Cytochrome c" evidence="5">
    <location>
        <begin position="27"/>
        <end position="117"/>
    </location>
</feature>
<evidence type="ECO:0000313" key="6">
    <source>
        <dbReference type="EMBL" id="PCJ41757.1"/>
    </source>
</evidence>
<evidence type="ECO:0000256" key="1">
    <source>
        <dbReference type="ARBA" id="ARBA00022617"/>
    </source>
</evidence>
<keyword evidence="1 4" id="KW-0349">Heme</keyword>
<dbReference type="GO" id="GO:0020037">
    <property type="term" value="F:heme binding"/>
    <property type="evidence" value="ECO:0007669"/>
    <property type="project" value="InterPro"/>
</dbReference>
<evidence type="ECO:0000256" key="2">
    <source>
        <dbReference type="ARBA" id="ARBA00022723"/>
    </source>
</evidence>
<dbReference type="EMBL" id="NVWI01000004">
    <property type="protein sequence ID" value="PCJ41757.1"/>
    <property type="molecule type" value="Genomic_DNA"/>
</dbReference>
<dbReference type="Gene3D" id="1.10.760.10">
    <property type="entry name" value="Cytochrome c-like domain"/>
    <property type="match status" value="1"/>
</dbReference>
<dbReference type="PROSITE" id="PS51007">
    <property type="entry name" value="CYTC"/>
    <property type="match status" value="1"/>
</dbReference>
<dbReference type="InterPro" id="IPR036909">
    <property type="entry name" value="Cyt_c-like_dom_sf"/>
</dbReference>
<keyword evidence="3 4" id="KW-0408">Iron</keyword>
<dbReference type="GO" id="GO:0046872">
    <property type="term" value="F:metal ion binding"/>
    <property type="evidence" value="ECO:0007669"/>
    <property type="project" value="UniProtKB-KW"/>
</dbReference>
<name>A0A2A5CD16_9GAMM</name>
<dbReference type="SUPFAM" id="SSF46626">
    <property type="entry name" value="Cytochrome c"/>
    <property type="match status" value="1"/>
</dbReference>
<dbReference type="Proteomes" id="UP000228987">
    <property type="component" value="Unassembled WGS sequence"/>
</dbReference>
<protein>
    <submittedName>
        <fullName evidence="6">p-cresol methylhydroxylase</fullName>
    </submittedName>
</protein>
<dbReference type="GO" id="GO:0009055">
    <property type="term" value="F:electron transfer activity"/>
    <property type="evidence" value="ECO:0007669"/>
    <property type="project" value="InterPro"/>
</dbReference>
<accession>A0A2A5CD16</accession>
<proteinExistence type="predicted"/>
<dbReference type="AlphaFoldDB" id="A0A2A5CD16"/>
<gene>
    <name evidence="6" type="ORF">COA71_07020</name>
</gene>
<sequence length="119" mass="13305">MRKSNAVLLATLFSVCISAPGYGQDRELIGQGSQVFDTWCRACHGEPANPNDMIGTQRLQERYQGVMPAKLEDRTNLAPIFIETIVRSGISLMPFFRKTEVSDVDLEALKAYLTRNNPN</sequence>
<dbReference type="Pfam" id="PF13442">
    <property type="entry name" value="Cytochrome_CBB3"/>
    <property type="match status" value="1"/>
</dbReference>
<evidence type="ECO:0000256" key="3">
    <source>
        <dbReference type="ARBA" id="ARBA00023004"/>
    </source>
</evidence>